<dbReference type="PROSITE" id="PS50850">
    <property type="entry name" value="MFS"/>
    <property type="match status" value="1"/>
</dbReference>
<dbReference type="InterPro" id="IPR036259">
    <property type="entry name" value="MFS_trans_sf"/>
</dbReference>
<dbReference type="InterPro" id="IPR011701">
    <property type="entry name" value="MFS"/>
</dbReference>
<evidence type="ECO:0000313" key="12">
    <source>
        <dbReference type="Proteomes" id="UP000547976"/>
    </source>
</evidence>
<dbReference type="GO" id="GO:0022857">
    <property type="term" value="F:transmembrane transporter activity"/>
    <property type="evidence" value="ECO:0007669"/>
    <property type="project" value="InterPro"/>
</dbReference>
<evidence type="ECO:0000313" key="11">
    <source>
        <dbReference type="EMBL" id="KAF5589903.1"/>
    </source>
</evidence>
<dbReference type="InterPro" id="IPR052030">
    <property type="entry name" value="Peptidase_M20/M20A_hydrolases"/>
</dbReference>
<dbReference type="Gene3D" id="3.40.630.10">
    <property type="entry name" value="Zn peptidases"/>
    <property type="match status" value="1"/>
</dbReference>
<evidence type="ECO:0000256" key="7">
    <source>
        <dbReference type="ARBA" id="ARBA00023180"/>
    </source>
</evidence>
<dbReference type="InterPro" id="IPR002933">
    <property type="entry name" value="Peptidase_M20"/>
</dbReference>
<dbReference type="Gene3D" id="3.30.70.360">
    <property type="match status" value="1"/>
</dbReference>
<feature type="transmembrane region" description="Helical" evidence="9">
    <location>
        <begin position="475"/>
        <end position="495"/>
    </location>
</feature>
<dbReference type="GeneID" id="59310364"/>
<dbReference type="RefSeq" id="XP_036533524.1">
    <property type="nucleotide sequence ID" value="XM_036675646.1"/>
</dbReference>
<dbReference type="Pfam" id="PF01546">
    <property type="entry name" value="Peptidase_M20"/>
    <property type="match status" value="1"/>
</dbReference>
<evidence type="ECO:0000256" key="8">
    <source>
        <dbReference type="ARBA" id="ARBA00037968"/>
    </source>
</evidence>
<dbReference type="AlphaFoldDB" id="A0A8H5LDV3"/>
<sequence>MSSNEQLYETISNSVAHHEQDLAEICKKIHENPELNYKEFKAHDNICDLMHRLGYTVKRSAYGIQTSFEVESGQGGKLIVFNAEYDALPGLGHACGHNLIATSSTAAFIATAETIRSLNIPGRVRLLGTPAEEGGGGKVHLIKAGAYEGVDACLMAHPTGRLSPQGEKNIDGVSAARSSARRQIKVAFTGQNAHAGNMPWHGKNALDAVVSSYVNISLLRQQIQPTERIHGVIRNGGAEPNIIPDSTNLEYYLRAAGADQIKELTGRVEACFKAGALATGCEVQCSCESDQDYMELRPNMSMSNEFTKHMQAFGRDYIGDANQPPMGASTDMGKYTAPSSTLSFTNIPRQQDPLVQPHTPKFAEAAGTREALERALDCAKGLAATACEMLLQTELMDQARDEFKRDVEPIDVNGISLLDQNIFFNSMASDREDKINIPAQDPVAKMGETLSLQGSMQFAEEGVDNHYRGRKKERVLTLVSSLMPLLLVSYTLQFLDKQSLNFASIMGIIDDLDLVGSRYSWCSSAFYFGYLSFSYPASWLMVRLPLGKYLAGSSLAWAIILCCHAAVQTFPGLLVARFFLGVAEASISPGFSLITGMWYKREEQPFRHGIWFLGNAIATSFGGLLAYGIAHIGGALESWRWLFIIFGLITLVWAIVLAIFLPDTPDNARFLDQQQRIDAVDRIRSNQTGMKNNSFKWEQVREVIKDPNVLLLMVFQVAFSIPNGAHTTFSSLVMAGFGFSRFQVYLLNMPMGAILAFFALGSTYLCSRFSGYRTIIGACLSLISLAGSLLVRYGPNQGSRLFGLWIFVAFAAGFPISLSMVASNVAGFTKKSVASAMMFMAYTTGNIIGPFLFFAREAPEYSSGFLATTICFGISTITMIVLRFVLIAENKRRDKLQQTSSGLQDDTEHLEISDVTDRKNLNFRYVY</sequence>
<dbReference type="Proteomes" id="UP000547976">
    <property type="component" value="Unassembled WGS sequence"/>
</dbReference>
<feature type="transmembrane region" description="Helical" evidence="9">
    <location>
        <begin position="865"/>
        <end position="886"/>
    </location>
</feature>
<evidence type="ECO:0000256" key="5">
    <source>
        <dbReference type="ARBA" id="ARBA00022989"/>
    </source>
</evidence>
<evidence type="ECO:0000256" key="9">
    <source>
        <dbReference type="SAM" id="Phobius"/>
    </source>
</evidence>
<comment type="caution">
    <text evidence="11">The sequence shown here is derived from an EMBL/GenBank/DDBJ whole genome shotgun (WGS) entry which is preliminary data.</text>
</comment>
<evidence type="ECO:0000256" key="1">
    <source>
        <dbReference type="ARBA" id="ARBA00004141"/>
    </source>
</evidence>
<dbReference type="SUPFAM" id="SSF55031">
    <property type="entry name" value="Bacterial exopeptidase dimerisation domain"/>
    <property type="match status" value="1"/>
</dbReference>
<keyword evidence="3" id="KW-0813">Transport</keyword>
<dbReference type="InterPro" id="IPR036264">
    <property type="entry name" value="Bact_exopeptidase_dim_dom"/>
</dbReference>
<keyword evidence="4 9" id="KW-0812">Transmembrane</keyword>
<feature type="transmembrane region" description="Helical" evidence="9">
    <location>
        <begin position="833"/>
        <end position="853"/>
    </location>
</feature>
<dbReference type="FunFam" id="3.30.70.360:FF:000004">
    <property type="entry name" value="Peptidase M20 domain-containing protein 2"/>
    <property type="match status" value="1"/>
</dbReference>
<dbReference type="PANTHER" id="PTHR30575">
    <property type="entry name" value="PEPTIDASE M20"/>
    <property type="match status" value="1"/>
</dbReference>
<feature type="transmembrane region" description="Helical" evidence="9">
    <location>
        <begin position="772"/>
        <end position="790"/>
    </location>
</feature>
<feature type="transmembrane region" description="Helical" evidence="9">
    <location>
        <begin position="802"/>
        <end position="821"/>
    </location>
</feature>
<dbReference type="FunFam" id="1.20.1250.20:FF:000064">
    <property type="entry name" value="MFS allantoate transporter"/>
    <property type="match status" value="1"/>
</dbReference>
<evidence type="ECO:0000259" key="10">
    <source>
        <dbReference type="PROSITE" id="PS50850"/>
    </source>
</evidence>
<keyword evidence="12" id="KW-1185">Reference proteome</keyword>
<feature type="transmembrane region" description="Helical" evidence="9">
    <location>
        <begin position="745"/>
        <end position="765"/>
    </location>
</feature>
<organism evidence="11 12">
    <name type="scientific">Gibberella subglutinans</name>
    <name type="common">Fusarium subglutinans</name>
    <dbReference type="NCBI Taxonomy" id="42677"/>
    <lineage>
        <taxon>Eukaryota</taxon>
        <taxon>Fungi</taxon>
        <taxon>Dikarya</taxon>
        <taxon>Ascomycota</taxon>
        <taxon>Pezizomycotina</taxon>
        <taxon>Sordariomycetes</taxon>
        <taxon>Hypocreomycetidae</taxon>
        <taxon>Hypocreales</taxon>
        <taxon>Nectriaceae</taxon>
        <taxon>Fusarium</taxon>
        <taxon>Fusarium fujikuroi species complex</taxon>
    </lineage>
</organism>
<accession>A0A8H5LDV3</accession>
<dbReference type="Gene3D" id="1.20.1250.20">
    <property type="entry name" value="MFS general substrate transporter like domains"/>
    <property type="match status" value="2"/>
</dbReference>
<dbReference type="SUPFAM" id="SSF53187">
    <property type="entry name" value="Zn-dependent exopeptidases"/>
    <property type="match status" value="1"/>
</dbReference>
<feature type="transmembrane region" description="Helical" evidence="9">
    <location>
        <begin position="641"/>
        <end position="661"/>
    </location>
</feature>
<dbReference type="InterPro" id="IPR017439">
    <property type="entry name" value="Amidohydrolase"/>
</dbReference>
<keyword evidence="7" id="KW-0325">Glycoprotein</keyword>
<evidence type="ECO:0000256" key="4">
    <source>
        <dbReference type="ARBA" id="ARBA00022692"/>
    </source>
</evidence>
<proteinExistence type="inferred from homology"/>
<protein>
    <submittedName>
        <fullName evidence="11">Allantoate permease</fullName>
    </submittedName>
</protein>
<keyword evidence="5 9" id="KW-1133">Transmembrane helix</keyword>
<feature type="transmembrane region" description="Helical" evidence="9">
    <location>
        <begin position="573"/>
        <end position="598"/>
    </location>
</feature>
<evidence type="ECO:0000256" key="6">
    <source>
        <dbReference type="ARBA" id="ARBA00023136"/>
    </source>
</evidence>
<evidence type="ECO:0000256" key="3">
    <source>
        <dbReference type="ARBA" id="ARBA00022448"/>
    </source>
</evidence>
<dbReference type="NCBIfam" id="TIGR01891">
    <property type="entry name" value="amidohydrolases"/>
    <property type="match status" value="1"/>
</dbReference>
<comment type="subcellular location">
    <subcellularLocation>
        <location evidence="1">Membrane</location>
        <topology evidence="1">Multi-pass membrane protein</topology>
    </subcellularLocation>
</comment>
<name>A0A8H5LDV3_GIBSU</name>
<reference evidence="11 12" key="1">
    <citation type="submission" date="2020-05" db="EMBL/GenBank/DDBJ databases">
        <title>Identification and distribution of gene clusters putatively required for synthesis of sphingolipid metabolism inhibitors in phylogenetically diverse species of the filamentous fungus Fusarium.</title>
        <authorList>
            <person name="Kim H.-S."/>
            <person name="Busman M."/>
            <person name="Brown D.W."/>
            <person name="Divon H."/>
            <person name="Uhlig S."/>
            <person name="Proctor R.H."/>
        </authorList>
    </citation>
    <scope>NUCLEOTIDE SEQUENCE [LARGE SCALE GENOMIC DNA]</scope>
    <source>
        <strain evidence="11 12">NRRL 66333</strain>
    </source>
</reference>
<dbReference type="PANTHER" id="PTHR30575:SF0">
    <property type="entry name" value="XAA-ARG DIPEPTIDASE"/>
    <property type="match status" value="1"/>
</dbReference>
<comment type="similarity">
    <text evidence="2">Belongs to the peptidase M20A family.</text>
</comment>
<dbReference type="GO" id="GO:0016805">
    <property type="term" value="F:dipeptidase activity"/>
    <property type="evidence" value="ECO:0007669"/>
    <property type="project" value="TreeGrafter"/>
</dbReference>
<dbReference type="InterPro" id="IPR011650">
    <property type="entry name" value="Peptidase_M20_dimer"/>
</dbReference>
<dbReference type="SUPFAM" id="SSF103473">
    <property type="entry name" value="MFS general substrate transporter"/>
    <property type="match status" value="1"/>
</dbReference>
<comment type="similarity">
    <text evidence="8">Belongs to the major facilitator superfamily. Allantoate permease family.</text>
</comment>
<dbReference type="Pfam" id="PF07690">
    <property type="entry name" value="MFS_1"/>
    <property type="match status" value="1"/>
</dbReference>
<evidence type="ECO:0000256" key="2">
    <source>
        <dbReference type="ARBA" id="ARBA00006247"/>
    </source>
</evidence>
<dbReference type="EMBL" id="JAAOAV010000199">
    <property type="protein sequence ID" value="KAF5589903.1"/>
    <property type="molecule type" value="Genomic_DNA"/>
</dbReference>
<keyword evidence="6 9" id="KW-0472">Membrane</keyword>
<dbReference type="InterPro" id="IPR020846">
    <property type="entry name" value="MFS_dom"/>
</dbReference>
<dbReference type="OrthoDB" id="6730379at2759"/>
<gene>
    <name evidence="11" type="ORF">FSUBG_11009</name>
</gene>
<dbReference type="CDD" id="cd05672">
    <property type="entry name" value="M20_ACY1L2-like"/>
    <property type="match status" value="1"/>
</dbReference>
<feature type="transmembrane region" description="Helical" evidence="9">
    <location>
        <begin position="610"/>
        <end position="629"/>
    </location>
</feature>
<dbReference type="GO" id="GO:0016020">
    <property type="term" value="C:membrane"/>
    <property type="evidence" value="ECO:0007669"/>
    <property type="project" value="UniProtKB-SubCell"/>
</dbReference>
<dbReference type="Pfam" id="PF07687">
    <property type="entry name" value="M20_dimer"/>
    <property type="match status" value="1"/>
</dbReference>
<feature type="domain" description="Major facilitator superfamily (MFS) profile" evidence="10">
    <location>
        <begin position="482"/>
        <end position="891"/>
    </location>
</feature>
<feature type="transmembrane region" description="Helical" evidence="9">
    <location>
        <begin position="549"/>
        <end position="567"/>
    </location>
</feature>
<dbReference type="CDD" id="cd17327">
    <property type="entry name" value="MFS_FEN2_like"/>
    <property type="match status" value="1"/>
</dbReference>